<organism evidence="2 3">
    <name type="scientific">Enterobacter cloacae</name>
    <dbReference type="NCBI Taxonomy" id="550"/>
    <lineage>
        <taxon>Bacteria</taxon>
        <taxon>Pseudomonadati</taxon>
        <taxon>Pseudomonadota</taxon>
        <taxon>Gammaproteobacteria</taxon>
        <taxon>Enterobacterales</taxon>
        <taxon>Enterobacteriaceae</taxon>
        <taxon>Enterobacter</taxon>
        <taxon>Enterobacter cloacae complex</taxon>
    </lineage>
</organism>
<reference evidence="2 3" key="1">
    <citation type="submission" date="2020-06" db="EMBL/GenBank/DDBJ databases">
        <title>Long-read sequencing of DSM26481-BlokeschLab.</title>
        <authorList>
            <person name="Blokesch M."/>
        </authorList>
    </citation>
    <scope>NUCLEOTIDE SEQUENCE [LARGE SCALE GENOMIC DNA]</scope>
    <source>
        <strain evidence="2 3">DSM 26481</strain>
    </source>
</reference>
<dbReference type="Proteomes" id="UP000509421">
    <property type="component" value="Chromosome"/>
</dbReference>
<dbReference type="AlphaFoldDB" id="A0A7H8UHA2"/>
<dbReference type="EMBL" id="CP056117">
    <property type="protein sequence ID" value="QKZ99332.1"/>
    <property type="molecule type" value="Genomic_DNA"/>
</dbReference>
<proteinExistence type="predicted"/>
<gene>
    <name evidence="2" type="ORF">HWQ14_17475</name>
</gene>
<protein>
    <submittedName>
        <fullName evidence="2">Uncharacterized protein</fullName>
    </submittedName>
</protein>
<evidence type="ECO:0000313" key="3">
    <source>
        <dbReference type="Proteomes" id="UP000509421"/>
    </source>
</evidence>
<evidence type="ECO:0000256" key="1">
    <source>
        <dbReference type="SAM" id="Phobius"/>
    </source>
</evidence>
<keyword evidence="1" id="KW-0812">Transmembrane</keyword>
<keyword evidence="1" id="KW-1133">Transmembrane helix</keyword>
<keyword evidence="1" id="KW-0472">Membrane</keyword>
<sequence>MRESINLLFVVLSFAALIMLMRFFVRRIRHPKRIVADSRGLKKISTHPFWFGGSSGKTYFYDEQYLYEVIKGDARKIELAAIVKIKPGSIVVNNRRLWSVSYLEGAGEKQVQFYNNLTVFNQNFAAFLETVKRVNPEADIKAVSLFNL</sequence>
<accession>A0A7H8UHA2</accession>
<name>A0A7H8UHA2_ENTCL</name>
<dbReference type="RefSeq" id="WP_176610473.1">
    <property type="nucleotide sequence ID" value="NZ_CP056117.1"/>
</dbReference>
<feature type="transmembrane region" description="Helical" evidence="1">
    <location>
        <begin position="6"/>
        <end position="25"/>
    </location>
</feature>
<evidence type="ECO:0000313" key="2">
    <source>
        <dbReference type="EMBL" id="QKZ99332.1"/>
    </source>
</evidence>